<dbReference type="SMART" id="SM00422">
    <property type="entry name" value="HTH_MERR"/>
    <property type="match status" value="1"/>
</dbReference>
<dbReference type="KEGG" id="ble:BleG1_0240"/>
<keyword evidence="4" id="KW-0804">Transcription</keyword>
<dbReference type="Proteomes" id="UP000027142">
    <property type="component" value="Chromosome"/>
</dbReference>
<dbReference type="RefSeq" id="WP_095149444.1">
    <property type="nucleotide sequence ID" value="NZ_CP003923.1"/>
</dbReference>
<dbReference type="eggNOG" id="COG0789">
    <property type="taxonomic scope" value="Bacteria"/>
</dbReference>
<keyword evidence="7" id="KW-1185">Reference proteome</keyword>
<evidence type="ECO:0000256" key="3">
    <source>
        <dbReference type="ARBA" id="ARBA00023125"/>
    </source>
</evidence>
<dbReference type="AlphaFoldDB" id="A0A060LX36"/>
<dbReference type="OrthoDB" id="9811174at2"/>
<keyword evidence="3" id="KW-0238">DNA-binding</keyword>
<dbReference type="HOGENOM" id="CLU_060077_8_3_9"/>
<dbReference type="Gene3D" id="1.10.1660.10">
    <property type="match status" value="1"/>
</dbReference>
<gene>
    <name evidence="6" type="ORF">BleG1_0240</name>
</gene>
<proteinExistence type="predicted"/>
<protein>
    <submittedName>
        <fullName evidence="6">HTH-type, MerR family transcriptional regulator</fullName>
    </submittedName>
</protein>
<evidence type="ECO:0000256" key="1">
    <source>
        <dbReference type="ARBA" id="ARBA00022491"/>
    </source>
</evidence>
<name>A0A060LX36_9BACI</name>
<dbReference type="EMBL" id="CP003923">
    <property type="protein sequence ID" value="AIC92848.1"/>
    <property type="molecule type" value="Genomic_DNA"/>
</dbReference>
<dbReference type="PROSITE" id="PS50937">
    <property type="entry name" value="HTH_MERR_2"/>
    <property type="match status" value="1"/>
</dbReference>
<dbReference type="GO" id="GO:0003677">
    <property type="term" value="F:DNA binding"/>
    <property type="evidence" value="ECO:0007669"/>
    <property type="project" value="UniProtKB-KW"/>
</dbReference>
<dbReference type="CDD" id="cd01109">
    <property type="entry name" value="HTH_YyaN"/>
    <property type="match status" value="1"/>
</dbReference>
<dbReference type="InterPro" id="IPR009061">
    <property type="entry name" value="DNA-bd_dom_put_sf"/>
</dbReference>
<evidence type="ECO:0000313" key="6">
    <source>
        <dbReference type="EMBL" id="AIC92848.1"/>
    </source>
</evidence>
<dbReference type="PATRIC" id="fig|1246626.3.peg.223"/>
<evidence type="ECO:0000256" key="2">
    <source>
        <dbReference type="ARBA" id="ARBA00023015"/>
    </source>
</evidence>
<dbReference type="InterPro" id="IPR047057">
    <property type="entry name" value="MerR_fam"/>
</dbReference>
<organism evidence="6 7">
    <name type="scientific">Shouchella lehensis G1</name>
    <dbReference type="NCBI Taxonomy" id="1246626"/>
    <lineage>
        <taxon>Bacteria</taxon>
        <taxon>Bacillati</taxon>
        <taxon>Bacillota</taxon>
        <taxon>Bacilli</taxon>
        <taxon>Bacillales</taxon>
        <taxon>Bacillaceae</taxon>
        <taxon>Shouchella</taxon>
    </lineage>
</organism>
<reference evidence="6 7" key="1">
    <citation type="journal article" date="2014" name="Gene">
        <title>A comparative genomic analysis of the alkalitolerant soil bacterium Bacillus lehensis G1.</title>
        <authorList>
            <person name="Noor Y.M."/>
            <person name="Samsulrizal N.H."/>
            <person name="Jema'on N.A."/>
            <person name="Low K.O."/>
            <person name="Ramli A.N."/>
            <person name="Alias N.I."/>
            <person name="Damis S.I."/>
            <person name="Fuzi S.F."/>
            <person name="Isa M.N."/>
            <person name="Murad A.M."/>
            <person name="Raih M.F."/>
            <person name="Bakar F.D."/>
            <person name="Najimudin N."/>
            <person name="Mahadi N.M."/>
            <person name="Illias R.M."/>
        </authorList>
    </citation>
    <scope>NUCLEOTIDE SEQUENCE [LARGE SCALE GENOMIC DNA]</scope>
    <source>
        <strain evidence="6 7">G1</strain>
    </source>
</reference>
<accession>A0A060LX36</accession>
<feature type="domain" description="HTH merR-type" evidence="5">
    <location>
        <begin position="3"/>
        <end position="72"/>
    </location>
</feature>
<dbReference type="STRING" id="1246626.BleG1_0240"/>
<dbReference type="InterPro" id="IPR000551">
    <property type="entry name" value="MerR-type_HTH_dom"/>
</dbReference>
<evidence type="ECO:0000313" key="7">
    <source>
        <dbReference type="Proteomes" id="UP000027142"/>
    </source>
</evidence>
<dbReference type="Pfam" id="PF13411">
    <property type="entry name" value="MerR_1"/>
    <property type="match status" value="1"/>
</dbReference>
<dbReference type="PANTHER" id="PTHR30204:SF69">
    <property type="entry name" value="MERR-FAMILY TRANSCRIPTIONAL REGULATOR"/>
    <property type="match status" value="1"/>
</dbReference>
<dbReference type="SUPFAM" id="SSF46955">
    <property type="entry name" value="Putative DNA-binding domain"/>
    <property type="match status" value="1"/>
</dbReference>
<evidence type="ECO:0000256" key="4">
    <source>
        <dbReference type="ARBA" id="ARBA00023163"/>
    </source>
</evidence>
<dbReference type="GO" id="GO:0003700">
    <property type="term" value="F:DNA-binding transcription factor activity"/>
    <property type="evidence" value="ECO:0007669"/>
    <property type="project" value="InterPro"/>
</dbReference>
<sequence length="133" mass="16013">MATYTMSEIVEKVGLTASTLRYYESEKLIPKIKRNPSGRRYYSDTDVQWILFIKALRNTEMPIDQIKKYVLLFKQGNETIHERKMFIEAHTNKVEKEIEEKVNNLETLKKKLKYYDLMDKRKQKLNRRAFDQS</sequence>
<dbReference type="PANTHER" id="PTHR30204">
    <property type="entry name" value="REDOX-CYCLING DRUG-SENSING TRANSCRIPTIONAL ACTIVATOR SOXR"/>
    <property type="match status" value="1"/>
</dbReference>
<dbReference type="PRINTS" id="PR00040">
    <property type="entry name" value="HTHMERR"/>
</dbReference>
<evidence type="ECO:0000259" key="5">
    <source>
        <dbReference type="PROSITE" id="PS50937"/>
    </source>
</evidence>
<keyword evidence="1" id="KW-0678">Repressor</keyword>
<keyword evidence="2" id="KW-0805">Transcription regulation</keyword>